<accession>A0A369Z9S6</accession>
<dbReference type="InterPro" id="IPR010774">
    <property type="entry name" value="YbcO"/>
</dbReference>
<gene>
    <name evidence="1" type="ORF">DPV98_09985</name>
</gene>
<dbReference type="Proteomes" id="UP000253999">
    <property type="component" value="Unassembled WGS sequence"/>
</dbReference>
<evidence type="ECO:0000313" key="2">
    <source>
        <dbReference type="Proteomes" id="UP000253999"/>
    </source>
</evidence>
<protein>
    <submittedName>
        <fullName evidence="1">DUF1364 family protein</fullName>
    </submittedName>
</protein>
<dbReference type="InterPro" id="IPR036614">
    <property type="entry name" value="RusA-like_sf"/>
</dbReference>
<dbReference type="EMBL" id="QEQD01000012">
    <property type="protein sequence ID" value="RDF00125.1"/>
    <property type="molecule type" value="Genomic_DNA"/>
</dbReference>
<evidence type="ECO:0000313" key="1">
    <source>
        <dbReference type="EMBL" id="RDF00125.1"/>
    </source>
</evidence>
<sequence length="153" mass="16840">MTNLRKEAKGRECQVRIVGVCNGNPETVVLAHYRMGGLNGMGMKPDDIFGAWACSACHDAVDGRTKTKYDCEQLRLFHAEGVFRTQAVGISVDVTMPDNRARDLDNLWKVLLDSLSKAKIIEDDCWQKVLSIAMKAVGVSKENAGVVVTIEEV</sequence>
<comment type="caution">
    <text evidence="1">The sequence shown here is derived from an EMBL/GenBank/DDBJ whole genome shotgun (WGS) entry which is preliminary data.</text>
</comment>
<dbReference type="Gene3D" id="3.30.50.20">
    <property type="entry name" value="prophage-derive protein ybcO"/>
    <property type="match status" value="1"/>
</dbReference>
<dbReference type="AlphaFoldDB" id="A0A369Z9S6"/>
<dbReference type="InterPro" id="IPR008822">
    <property type="entry name" value="Endonuclease_RusA-like"/>
</dbReference>
<dbReference type="RefSeq" id="WP_111313612.1">
    <property type="nucleotide sequence ID" value="NZ_QEQD01000012.1"/>
</dbReference>
<dbReference type="GO" id="GO:0000287">
    <property type="term" value="F:magnesium ion binding"/>
    <property type="evidence" value="ECO:0007669"/>
    <property type="project" value="InterPro"/>
</dbReference>
<dbReference type="SUPFAM" id="SSF103084">
    <property type="entry name" value="Holliday junction resolvase RusA"/>
    <property type="match status" value="1"/>
</dbReference>
<dbReference type="Pfam" id="PF05866">
    <property type="entry name" value="RusA"/>
    <property type="match status" value="1"/>
</dbReference>
<dbReference type="GO" id="GO:0006310">
    <property type="term" value="P:DNA recombination"/>
    <property type="evidence" value="ECO:0007669"/>
    <property type="project" value="InterPro"/>
</dbReference>
<proteinExistence type="predicted"/>
<dbReference type="Pfam" id="PF07102">
    <property type="entry name" value="YbcO"/>
    <property type="match status" value="1"/>
</dbReference>
<name>A0A369Z9S6_HAEPH</name>
<organism evidence="1 2">
    <name type="scientific">Haemophilus parahaemolyticus</name>
    <dbReference type="NCBI Taxonomy" id="735"/>
    <lineage>
        <taxon>Bacteria</taxon>
        <taxon>Pseudomonadati</taxon>
        <taxon>Pseudomonadota</taxon>
        <taxon>Gammaproteobacteria</taxon>
        <taxon>Pasteurellales</taxon>
        <taxon>Pasteurellaceae</taxon>
        <taxon>Haemophilus</taxon>
    </lineage>
</organism>
<reference evidence="1 2" key="1">
    <citation type="submission" date="2018-05" db="EMBL/GenBank/DDBJ databases">
        <title>Draft Genome Sequences for a Diverse set of 7 Haemophilus Species.</title>
        <authorList>
            <person name="Nichols M."/>
            <person name="Topaz N."/>
            <person name="Wang X."/>
            <person name="Wang X."/>
            <person name="Boxrud D."/>
        </authorList>
    </citation>
    <scope>NUCLEOTIDE SEQUENCE [LARGE SCALE GENOMIC DNA]</scope>
    <source>
        <strain evidence="1 2">C2010039593</strain>
    </source>
</reference>
<dbReference type="GO" id="GO:0006281">
    <property type="term" value="P:DNA repair"/>
    <property type="evidence" value="ECO:0007669"/>
    <property type="project" value="InterPro"/>
</dbReference>